<sequence>MGEPTGYLVVFLSFLHLVHSASEECSSVPFDSLVQTVTYNCRPNGYSYPVGCTGVIHCINNHYFEKYNQGLYITCKANRWMVDGNFDLPRCKRGCKALDDNVEMKNATYIGAGKTSSCLQ</sequence>
<accession>A0AAV5TMI6</accession>
<keyword evidence="3" id="KW-1185">Reference proteome</keyword>
<organism evidence="2 3">
    <name type="scientific">Pristionchus entomophagus</name>
    <dbReference type="NCBI Taxonomy" id="358040"/>
    <lineage>
        <taxon>Eukaryota</taxon>
        <taxon>Metazoa</taxon>
        <taxon>Ecdysozoa</taxon>
        <taxon>Nematoda</taxon>
        <taxon>Chromadorea</taxon>
        <taxon>Rhabditida</taxon>
        <taxon>Rhabditina</taxon>
        <taxon>Diplogasteromorpha</taxon>
        <taxon>Diplogasteroidea</taxon>
        <taxon>Neodiplogasteridae</taxon>
        <taxon>Pristionchus</taxon>
    </lineage>
</organism>
<evidence type="ECO:0000256" key="1">
    <source>
        <dbReference type="SAM" id="SignalP"/>
    </source>
</evidence>
<dbReference type="Proteomes" id="UP001432027">
    <property type="component" value="Unassembled WGS sequence"/>
</dbReference>
<evidence type="ECO:0008006" key="4">
    <source>
        <dbReference type="Google" id="ProtNLM"/>
    </source>
</evidence>
<name>A0AAV5TMI6_9BILA</name>
<evidence type="ECO:0000313" key="3">
    <source>
        <dbReference type="Proteomes" id="UP001432027"/>
    </source>
</evidence>
<proteinExistence type="predicted"/>
<comment type="caution">
    <text evidence="2">The sequence shown here is derived from an EMBL/GenBank/DDBJ whole genome shotgun (WGS) entry which is preliminary data.</text>
</comment>
<dbReference type="AlphaFoldDB" id="A0AAV5TMI6"/>
<feature type="chain" id="PRO_5043854062" description="Sushi domain-containing protein" evidence="1">
    <location>
        <begin position="21"/>
        <end position="120"/>
    </location>
</feature>
<reference evidence="2" key="1">
    <citation type="submission" date="2023-10" db="EMBL/GenBank/DDBJ databases">
        <title>Genome assembly of Pristionchus species.</title>
        <authorList>
            <person name="Yoshida K."/>
            <person name="Sommer R.J."/>
        </authorList>
    </citation>
    <scope>NUCLEOTIDE SEQUENCE</scope>
    <source>
        <strain evidence="2">RS0144</strain>
    </source>
</reference>
<dbReference type="EMBL" id="BTSX01000004">
    <property type="protein sequence ID" value="GMS95387.1"/>
    <property type="molecule type" value="Genomic_DNA"/>
</dbReference>
<protein>
    <recommendedName>
        <fullName evidence="4">Sushi domain-containing protein</fullName>
    </recommendedName>
</protein>
<keyword evidence="1" id="KW-0732">Signal</keyword>
<evidence type="ECO:0000313" key="2">
    <source>
        <dbReference type="EMBL" id="GMS95387.1"/>
    </source>
</evidence>
<feature type="signal peptide" evidence="1">
    <location>
        <begin position="1"/>
        <end position="20"/>
    </location>
</feature>
<gene>
    <name evidence="2" type="ORF">PENTCL1PPCAC_17562</name>
</gene>